<dbReference type="Proteomes" id="UP000004283">
    <property type="component" value="Unassembled WGS sequence"/>
</dbReference>
<evidence type="ECO:0000256" key="7">
    <source>
        <dbReference type="SAM" id="Phobius"/>
    </source>
</evidence>
<feature type="transmembrane region" description="Helical" evidence="7">
    <location>
        <begin position="373"/>
        <end position="391"/>
    </location>
</feature>
<feature type="transmembrane region" description="Helical" evidence="7">
    <location>
        <begin position="342"/>
        <end position="367"/>
    </location>
</feature>
<protein>
    <submittedName>
        <fullName evidence="9">Transporter, major facilitator family protein</fullName>
    </submittedName>
</protein>
<name>C2KJ07_LEUMC</name>
<comment type="subcellular location">
    <subcellularLocation>
        <location evidence="1">Cell membrane</location>
        <topology evidence="1">Multi-pass membrane protein</topology>
    </subcellularLocation>
</comment>
<dbReference type="SUPFAM" id="SSF103473">
    <property type="entry name" value="MFS general substrate transporter"/>
    <property type="match status" value="1"/>
</dbReference>
<evidence type="ECO:0000256" key="1">
    <source>
        <dbReference type="ARBA" id="ARBA00004651"/>
    </source>
</evidence>
<dbReference type="PANTHER" id="PTHR43414:SF6">
    <property type="entry name" value="MULTIDRUG RESISTANCE PROTEIN MDTG"/>
    <property type="match status" value="1"/>
</dbReference>
<dbReference type="PANTHER" id="PTHR43414">
    <property type="entry name" value="MULTIDRUG RESISTANCE PROTEIN MDTG"/>
    <property type="match status" value="1"/>
</dbReference>
<feature type="transmembrane region" description="Helical" evidence="7">
    <location>
        <begin position="15"/>
        <end position="39"/>
    </location>
</feature>
<evidence type="ECO:0000313" key="10">
    <source>
        <dbReference type="Proteomes" id="UP000004283"/>
    </source>
</evidence>
<keyword evidence="2" id="KW-0813">Transport</keyword>
<dbReference type="Pfam" id="PF07690">
    <property type="entry name" value="MFS_1"/>
    <property type="match status" value="1"/>
</dbReference>
<feature type="transmembrane region" description="Helical" evidence="7">
    <location>
        <begin position="289"/>
        <end position="312"/>
    </location>
</feature>
<evidence type="ECO:0000256" key="6">
    <source>
        <dbReference type="ARBA" id="ARBA00023136"/>
    </source>
</evidence>
<feature type="domain" description="Major facilitator superfamily (MFS) profile" evidence="8">
    <location>
        <begin position="12"/>
        <end position="399"/>
    </location>
</feature>
<keyword evidence="6 7" id="KW-0472">Membrane</keyword>
<evidence type="ECO:0000256" key="5">
    <source>
        <dbReference type="ARBA" id="ARBA00022989"/>
    </source>
</evidence>
<sequence length="403" mass="43682">MGQIKSEQRIRNFKIAWIGTFMAGMAFSEAMPFLALYIMKISHFNQAQVSFYAGISYAASYLVVILVSPIWGEIADRHGRKPMLLRTAAGMGIVIVIILLSCVTNIWQIIILRLCQGLFDGYTPSVIALIAAETPLEERSVVISKLSTGYIIGGLMGPLIGGVLATIFSIRMTFFITGIIFLCVAFISFYGIKENFQKISVSPTEKLALSKKESVWTVPILILLSATMLIQFVESAIIPFVSLIIKDLLFSEHYLTIMTGIVSALPGVATAVFATFVGKMSSHFGTLKILKLCELSAIIIYALLGMTTSLMFFAGLRFLIGIANAGMTSMIQVLLSKASNRLSTVFSMSLSAQSLGSLAGSILGAYLSQFMPLNNLFYIASGALMISYVLLKKGGLENSTAPT</sequence>
<dbReference type="GO" id="GO:0005886">
    <property type="term" value="C:plasma membrane"/>
    <property type="evidence" value="ECO:0007669"/>
    <property type="project" value="UniProtKB-SubCell"/>
</dbReference>
<evidence type="ECO:0000256" key="2">
    <source>
        <dbReference type="ARBA" id="ARBA00022448"/>
    </source>
</evidence>
<evidence type="ECO:0000256" key="3">
    <source>
        <dbReference type="ARBA" id="ARBA00022475"/>
    </source>
</evidence>
<evidence type="ECO:0000256" key="4">
    <source>
        <dbReference type="ARBA" id="ARBA00022692"/>
    </source>
</evidence>
<dbReference type="PROSITE" id="PS50850">
    <property type="entry name" value="MFS"/>
    <property type="match status" value="1"/>
</dbReference>
<feature type="transmembrane region" description="Helical" evidence="7">
    <location>
        <begin position="148"/>
        <end position="168"/>
    </location>
</feature>
<keyword evidence="3" id="KW-1003">Cell membrane</keyword>
<evidence type="ECO:0000259" key="8">
    <source>
        <dbReference type="PROSITE" id="PS50850"/>
    </source>
</evidence>
<dbReference type="InterPro" id="IPR036259">
    <property type="entry name" value="MFS_trans_sf"/>
</dbReference>
<reference evidence="9 10" key="1">
    <citation type="submission" date="2009-04" db="EMBL/GenBank/DDBJ databases">
        <authorList>
            <person name="Qin X."/>
            <person name="Bachman B."/>
            <person name="Battles P."/>
            <person name="Bell A."/>
            <person name="Bess C."/>
            <person name="Bickham C."/>
            <person name="Chaboub L."/>
            <person name="Chen D."/>
            <person name="Coyle M."/>
            <person name="Deiros D.R."/>
            <person name="Dinh H."/>
            <person name="Forbes L."/>
            <person name="Fowler G."/>
            <person name="Francisco L."/>
            <person name="Fu Q."/>
            <person name="Gubbala S."/>
            <person name="Hale W."/>
            <person name="Han Y."/>
            <person name="Hemphill L."/>
            <person name="Highlander S.K."/>
            <person name="Hirani K."/>
            <person name="Hogues M."/>
            <person name="Jackson L."/>
            <person name="Jakkamsetti A."/>
            <person name="Javaid M."/>
            <person name="Jiang H."/>
            <person name="Korchina V."/>
            <person name="Kovar C."/>
            <person name="Lara F."/>
            <person name="Lee S."/>
            <person name="Mata R."/>
            <person name="Mathew T."/>
            <person name="Moen C."/>
            <person name="Morales K."/>
            <person name="Munidasa M."/>
            <person name="Nazareth L."/>
            <person name="Ngo R."/>
            <person name="Nguyen L."/>
            <person name="Okwuonu G."/>
            <person name="Ongeri F."/>
            <person name="Patil S."/>
            <person name="Petrosino J."/>
            <person name="Pham C."/>
            <person name="Pham P."/>
            <person name="Pu L.-L."/>
            <person name="Puazo M."/>
            <person name="Raj R."/>
            <person name="Reid J."/>
            <person name="Rouhana J."/>
            <person name="Saada N."/>
            <person name="Shang Y."/>
            <person name="Simmons D."/>
            <person name="Thornton R."/>
            <person name="Warren J."/>
            <person name="Weissenberger G."/>
            <person name="Zhang J."/>
            <person name="Zhang L."/>
            <person name="Zhou C."/>
            <person name="Zhu D."/>
            <person name="Muzny D."/>
            <person name="Worley K."/>
            <person name="Gibbs R."/>
        </authorList>
    </citation>
    <scope>NUCLEOTIDE SEQUENCE [LARGE SCALE GENOMIC DNA]</scope>
    <source>
        <strain evidence="9 10">ATCC 19254</strain>
    </source>
</reference>
<feature type="transmembrane region" description="Helical" evidence="7">
    <location>
        <begin position="174"/>
        <end position="192"/>
    </location>
</feature>
<keyword evidence="4 7" id="KW-0812">Transmembrane</keyword>
<feature type="transmembrane region" description="Helical" evidence="7">
    <location>
        <begin position="213"/>
        <end position="233"/>
    </location>
</feature>
<organism evidence="9 10">
    <name type="scientific">Leuconostoc mesenteroides subsp. cremoris ATCC 19254</name>
    <dbReference type="NCBI Taxonomy" id="586220"/>
    <lineage>
        <taxon>Bacteria</taxon>
        <taxon>Bacillati</taxon>
        <taxon>Bacillota</taxon>
        <taxon>Bacilli</taxon>
        <taxon>Lactobacillales</taxon>
        <taxon>Lactobacillaceae</taxon>
        <taxon>Leuconostoc</taxon>
    </lineage>
</organism>
<comment type="caution">
    <text evidence="9">The sequence shown here is derived from an EMBL/GenBank/DDBJ whole genome shotgun (WGS) entry which is preliminary data.</text>
</comment>
<dbReference type="InterPro" id="IPR011701">
    <property type="entry name" value="MFS"/>
</dbReference>
<dbReference type="InterPro" id="IPR020846">
    <property type="entry name" value="MFS_dom"/>
</dbReference>
<dbReference type="AlphaFoldDB" id="C2KJ07"/>
<proteinExistence type="predicted"/>
<accession>C2KJ07</accession>
<dbReference type="HOGENOM" id="CLU_001265_57_3_9"/>
<gene>
    <name evidence="9" type="ORF">HMPREF0555_0623</name>
</gene>
<feature type="transmembrane region" description="Helical" evidence="7">
    <location>
        <begin position="253"/>
        <end position="277"/>
    </location>
</feature>
<feature type="transmembrane region" description="Helical" evidence="7">
    <location>
        <begin position="83"/>
        <end position="107"/>
    </location>
</feature>
<feature type="transmembrane region" description="Helical" evidence="7">
    <location>
        <begin position="51"/>
        <end position="71"/>
    </location>
</feature>
<dbReference type="Gene3D" id="1.20.1250.20">
    <property type="entry name" value="MFS general substrate transporter like domains"/>
    <property type="match status" value="2"/>
</dbReference>
<evidence type="ECO:0000313" key="9">
    <source>
        <dbReference type="EMBL" id="EEJ42784.1"/>
    </source>
</evidence>
<dbReference type="GO" id="GO:0022857">
    <property type="term" value="F:transmembrane transporter activity"/>
    <property type="evidence" value="ECO:0007669"/>
    <property type="project" value="InterPro"/>
</dbReference>
<dbReference type="EMBL" id="ACKV01000027">
    <property type="protein sequence ID" value="EEJ42784.1"/>
    <property type="molecule type" value="Genomic_DNA"/>
</dbReference>
<dbReference type="RefSeq" id="WP_002814743.1">
    <property type="nucleotide sequence ID" value="NZ_GG693383.1"/>
</dbReference>
<keyword evidence="5 7" id="KW-1133">Transmembrane helix</keyword>